<feature type="compositionally biased region" description="Pro residues" evidence="1">
    <location>
        <begin position="84"/>
        <end position="98"/>
    </location>
</feature>
<name>A0A0K8P238_PISS1</name>
<reference evidence="3 4" key="2">
    <citation type="journal article" date="2016" name="Science">
        <title>A bacterium that degrades and assimilates poly(ethylene terephthalate).</title>
        <authorList>
            <person name="Yoshida S."/>
            <person name="Hiraga K."/>
            <person name="Takehana T."/>
            <person name="Taniguchi I."/>
            <person name="Yamaji H."/>
            <person name="Maeda Y."/>
            <person name="Toyohara K."/>
            <person name="Miyamoto K."/>
            <person name="Kimura Y."/>
            <person name="Oda K."/>
        </authorList>
    </citation>
    <scope>NUCLEOTIDE SEQUENCE [LARGE SCALE GENOMIC DNA]</scope>
    <source>
        <strain evidence="4">NBRC 110686 / TISTR 2288 / 201-F6</strain>
    </source>
</reference>
<accession>A0A0K8P238</accession>
<keyword evidence="4" id="KW-1185">Reference proteome</keyword>
<feature type="domain" description="FHA" evidence="2">
    <location>
        <begin position="151"/>
        <end position="204"/>
    </location>
</feature>
<protein>
    <submittedName>
        <fullName evidence="3">Conserved domain protein</fullName>
    </submittedName>
</protein>
<dbReference type="Gene3D" id="2.60.200.20">
    <property type="match status" value="1"/>
</dbReference>
<evidence type="ECO:0000259" key="2">
    <source>
        <dbReference type="PROSITE" id="PS50006"/>
    </source>
</evidence>
<gene>
    <name evidence="3" type="ORF">ISF6_2531</name>
</gene>
<dbReference type="RefSeq" id="WP_054020679.1">
    <property type="nucleotide sequence ID" value="NZ_BBYR01000038.1"/>
</dbReference>
<dbReference type="Proteomes" id="UP000037660">
    <property type="component" value="Unassembled WGS sequence"/>
</dbReference>
<dbReference type="SUPFAM" id="SSF49879">
    <property type="entry name" value="SMAD/FHA domain"/>
    <property type="match status" value="1"/>
</dbReference>
<proteinExistence type="predicted"/>
<evidence type="ECO:0000313" key="3">
    <source>
        <dbReference type="EMBL" id="GAP36691.1"/>
    </source>
</evidence>
<comment type="caution">
    <text evidence="3">The sequence shown here is derived from an EMBL/GenBank/DDBJ whole genome shotgun (WGS) entry which is preliminary data.</text>
</comment>
<dbReference type="Pfam" id="PF16697">
    <property type="entry name" value="Yop-YscD_cpl"/>
    <property type="match status" value="1"/>
</dbReference>
<evidence type="ECO:0000256" key="1">
    <source>
        <dbReference type="SAM" id="MobiDB-lite"/>
    </source>
</evidence>
<dbReference type="EMBL" id="BBYR01000038">
    <property type="protein sequence ID" value="GAP36691.1"/>
    <property type="molecule type" value="Genomic_DNA"/>
</dbReference>
<dbReference type="PROSITE" id="PS50006">
    <property type="entry name" value="FHA_DOMAIN"/>
    <property type="match status" value="1"/>
</dbReference>
<dbReference type="InterPro" id="IPR008984">
    <property type="entry name" value="SMAD_FHA_dom_sf"/>
</dbReference>
<organism evidence="3 4">
    <name type="scientific">Piscinibacter sakaiensis</name>
    <name type="common">Ideonella sakaiensis</name>
    <dbReference type="NCBI Taxonomy" id="1547922"/>
    <lineage>
        <taxon>Bacteria</taxon>
        <taxon>Pseudomonadati</taxon>
        <taxon>Pseudomonadota</taxon>
        <taxon>Betaproteobacteria</taxon>
        <taxon>Burkholderiales</taxon>
        <taxon>Sphaerotilaceae</taxon>
        <taxon>Piscinibacter</taxon>
    </lineage>
</organism>
<dbReference type="STRING" id="1547922.ISF6_2531"/>
<dbReference type="InterPro" id="IPR000253">
    <property type="entry name" value="FHA_dom"/>
</dbReference>
<evidence type="ECO:0000313" key="4">
    <source>
        <dbReference type="Proteomes" id="UP000037660"/>
    </source>
</evidence>
<dbReference type="InterPro" id="IPR032030">
    <property type="entry name" value="YscD_cytoplasmic_dom"/>
</dbReference>
<feature type="compositionally biased region" description="Low complexity" evidence="1">
    <location>
        <begin position="74"/>
        <end position="83"/>
    </location>
</feature>
<feature type="region of interest" description="Disordered" evidence="1">
    <location>
        <begin position="45"/>
        <end position="115"/>
    </location>
</feature>
<feature type="compositionally biased region" description="Pro residues" evidence="1">
    <location>
        <begin position="63"/>
        <end position="73"/>
    </location>
</feature>
<feature type="compositionally biased region" description="Basic and acidic residues" evidence="1">
    <location>
        <begin position="52"/>
        <end position="61"/>
    </location>
</feature>
<dbReference type="CDD" id="cd00060">
    <property type="entry name" value="FHA"/>
    <property type="match status" value="1"/>
</dbReference>
<reference evidence="4" key="1">
    <citation type="submission" date="2015-07" db="EMBL/GenBank/DDBJ databases">
        <title>Discovery of a poly(ethylene terephthalate assimilation.</title>
        <authorList>
            <person name="Yoshida S."/>
            <person name="Hiraga K."/>
            <person name="Takehana T."/>
            <person name="Taniguchi I."/>
            <person name="Yamaji H."/>
            <person name="Maeda Y."/>
            <person name="Toyohara K."/>
            <person name="Miyamoto K."/>
            <person name="Kimura Y."/>
            <person name="Oda K."/>
        </authorList>
    </citation>
    <scope>NUCLEOTIDE SEQUENCE [LARGE SCALE GENOMIC DNA]</scope>
    <source>
        <strain evidence="4">NBRC 110686 / TISTR 2288 / 201-F6</strain>
    </source>
</reference>
<sequence length="247" mass="26002">MALHRCANGHYFDTSQYSACPTCSGSLAPNMPTVFPAMAPSSAELPPAPWVDDGRTRRRSELPPVPPLPPLAPPAAAGRAGAPALPPGWPPTALPPGAAPAAALPASSGSDSGRTERLVRRQIGIDPVVGWLVCLAGPERGADYRLHSERNFIGRGEGMDVRIASDKTVSRENHVSISFDPKKESFRLLPGGGRGLVYLNGEELVAPTPLADGDRIELGETLLLFVPLCGRGGFRWEAAPPPLVDAD</sequence>
<dbReference type="AlphaFoldDB" id="A0A0K8P238"/>